<evidence type="ECO:0000313" key="3">
    <source>
        <dbReference type="Proteomes" id="UP000037515"/>
    </source>
</evidence>
<reference evidence="3" key="1">
    <citation type="submission" date="2015-08" db="EMBL/GenBank/DDBJ databases">
        <title>Vibrio galatheae sp. nov., a novel member of the Vibrionaceae family isolated from the Solomon Islands.</title>
        <authorList>
            <person name="Giubergia S."/>
            <person name="Machado H."/>
            <person name="Mateiu R.V."/>
            <person name="Gram L."/>
        </authorList>
    </citation>
    <scope>NUCLEOTIDE SEQUENCE [LARGE SCALE GENOMIC DNA]</scope>
    <source>
        <strain evidence="3">DSM 19584</strain>
    </source>
</reference>
<sequence length="145" mass="16428">MAAYITEGYPSRLTDRQIEQHIKEYSDEIVKFRGNTNFTSAYVPLIQLGQAELQNRQNKKVFRLTLFISILSLLVSFAALFVSYSSMDSSSSWEQSQIELLQELKETMSNPKISVEAPKVETNEVIQQADTPKESSANKLLKSDS</sequence>
<name>A0A0M0HIE0_VIBNE</name>
<dbReference type="RefSeq" id="WP_053397284.1">
    <property type="nucleotide sequence ID" value="NZ_LHPJ01000042.1"/>
</dbReference>
<dbReference type="Proteomes" id="UP000037515">
    <property type="component" value="Unassembled WGS sequence"/>
</dbReference>
<comment type="caution">
    <text evidence="2">The sequence shown here is derived from an EMBL/GenBank/DDBJ whole genome shotgun (WGS) entry which is preliminary data.</text>
</comment>
<proteinExistence type="predicted"/>
<gene>
    <name evidence="2" type="ORF">AKJ17_18645</name>
</gene>
<evidence type="ECO:0000256" key="1">
    <source>
        <dbReference type="SAM" id="MobiDB-lite"/>
    </source>
</evidence>
<organism evidence="2 3">
    <name type="scientific">Vibrio nereis</name>
    <dbReference type="NCBI Taxonomy" id="693"/>
    <lineage>
        <taxon>Bacteria</taxon>
        <taxon>Pseudomonadati</taxon>
        <taxon>Pseudomonadota</taxon>
        <taxon>Gammaproteobacteria</taxon>
        <taxon>Vibrionales</taxon>
        <taxon>Vibrionaceae</taxon>
        <taxon>Vibrio</taxon>
    </lineage>
</organism>
<feature type="compositionally biased region" description="Polar residues" evidence="1">
    <location>
        <begin position="124"/>
        <end position="138"/>
    </location>
</feature>
<dbReference type="EMBL" id="LHPJ01000042">
    <property type="protein sequence ID" value="KOO01806.1"/>
    <property type="molecule type" value="Genomic_DNA"/>
</dbReference>
<dbReference type="AlphaFoldDB" id="A0A0M0HIE0"/>
<accession>A0A0M0HIE0</accession>
<feature type="region of interest" description="Disordered" evidence="1">
    <location>
        <begin position="120"/>
        <end position="145"/>
    </location>
</feature>
<keyword evidence="3" id="KW-1185">Reference proteome</keyword>
<evidence type="ECO:0000313" key="2">
    <source>
        <dbReference type="EMBL" id="KOO01806.1"/>
    </source>
</evidence>
<protein>
    <submittedName>
        <fullName evidence="2">Uncharacterized protein</fullName>
    </submittedName>
</protein>
<dbReference type="PATRIC" id="fig|693.5.peg.3802"/>
<dbReference type="OrthoDB" id="9853995at2"/>